<proteinExistence type="predicted"/>
<keyword evidence="2" id="KW-0732">Signal</keyword>
<protein>
    <submittedName>
        <fullName evidence="3">Uncharacterized protein</fullName>
    </submittedName>
</protein>
<evidence type="ECO:0000256" key="1">
    <source>
        <dbReference type="SAM" id="MobiDB-lite"/>
    </source>
</evidence>
<evidence type="ECO:0000313" key="4">
    <source>
        <dbReference type="Proteomes" id="UP001211204"/>
    </source>
</evidence>
<evidence type="ECO:0000313" key="3">
    <source>
        <dbReference type="EMBL" id="BDT79156.1"/>
    </source>
</evidence>
<dbReference type="Proteomes" id="UP001211204">
    <property type="component" value="Chromosome"/>
</dbReference>
<name>A0ABN6TW17_9BURK</name>
<feature type="chain" id="PRO_5045041308" evidence="2">
    <location>
        <begin position="24"/>
        <end position="178"/>
    </location>
</feature>
<evidence type="ECO:0000256" key="2">
    <source>
        <dbReference type="SAM" id="SignalP"/>
    </source>
</evidence>
<feature type="signal peptide" evidence="2">
    <location>
        <begin position="1"/>
        <end position="23"/>
    </location>
</feature>
<reference evidence="3 4" key="1">
    <citation type="submission" date="2022-11" db="EMBL/GenBank/DDBJ databases">
        <title>Complete Genome Sequences of three Polynucleobacter sp. Subcluster PnecC Strains KF022, KF023, and KF032 Isolated from a Shallow Eutrophic Lake in Japan.</title>
        <authorList>
            <person name="Ogata Y."/>
            <person name="Watanabe K."/>
            <person name="Takemine S."/>
            <person name="Shindo C."/>
            <person name="Kurokawa R."/>
            <person name="Suda W."/>
        </authorList>
    </citation>
    <scope>NUCLEOTIDE SEQUENCE [LARGE SCALE GENOMIC DNA]</scope>
    <source>
        <strain evidence="3 4">KF032</strain>
    </source>
</reference>
<feature type="region of interest" description="Disordered" evidence="1">
    <location>
        <begin position="152"/>
        <end position="178"/>
    </location>
</feature>
<accession>A0ABN6TW17</accession>
<dbReference type="RefSeq" id="WP_281744358.1">
    <property type="nucleotide sequence ID" value="NZ_AP026974.1"/>
</dbReference>
<keyword evidence="4" id="KW-1185">Reference proteome</keyword>
<gene>
    <name evidence="3" type="ORF">PKF032_10440</name>
</gene>
<organism evidence="3 4">
    <name type="scientific">Polynucleobacter yangtzensis</name>
    <dbReference type="NCBI Taxonomy" id="1743159"/>
    <lineage>
        <taxon>Bacteria</taxon>
        <taxon>Pseudomonadati</taxon>
        <taxon>Pseudomonadota</taxon>
        <taxon>Betaproteobacteria</taxon>
        <taxon>Burkholderiales</taxon>
        <taxon>Burkholderiaceae</taxon>
        <taxon>Polynucleobacter</taxon>
    </lineage>
</organism>
<sequence length="178" mass="19049">MIKQSLASLLISLSMLMYGQAFANEKITYQNWVVEAGPETVEAYTANDSNSSLGLFCSGTTCVFYLNPNLNCQPNTKNAVLMNGAAVSAAIGMQCTLVGKHYFQILDSFDQVLNAVRTGSNIGFAVALQGGAFSVYRFSLNGAVPAIQRALDEASKKRQPKPAQPSPNQGPGFKDITI</sequence>
<dbReference type="EMBL" id="AP026974">
    <property type="protein sequence ID" value="BDT79156.1"/>
    <property type="molecule type" value="Genomic_DNA"/>
</dbReference>